<evidence type="ECO:0000256" key="3">
    <source>
        <dbReference type="ARBA" id="ARBA00022989"/>
    </source>
</evidence>
<keyword evidence="2 6" id="KW-0812">Transmembrane</keyword>
<feature type="transmembrane region" description="Helical" evidence="6">
    <location>
        <begin position="796"/>
        <end position="817"/>
    </location>
</feature>
<dbReference type="InterPro" id="IPR052430">
    <property type="entry name" value="IVT-Associated"/>
</dbReference>
<proteinExistence type="predicted"/>
<protein>
    <recommendedName>
        <fullName evidence="7">DUF2421 domain-containing protein</fullName>
    </recommendedName>
</protein>
<dbReference type="Proteomes" id="UP000774326">
    <property type="component" value="Unassembled WGS sequence"/>
</dbReference>
<feature type="transmembrane region" description="Helical" evidence="6">
    <location>
        <begin position="866"/>
        <end position="886"/>
    </location>
</feature>
<evidence type="ECO:0000259" key="7">
    <source>
        <dbReference type="Pfam" id="PF10334"/>
    </source>
</evidence>
<dbReference type="OrthoDB" id="1924968at2759"/>
<evidence type="ECO:0000256" key="4">
    <source>
        <dbReference type="ARBA" id="ARBA00023136"/>
    </source>
</evidence>
<comment type="subcellular location">
    <subcellularLocation>
        <location evidence="1">Membrane</location>
        <topology evidence="1">Multi-pass membrane protein</topology>
    </subcellularLocation>
</comment>
<evidence type="ECO:0000256" key="2">
    <source>
        <dbReference type="ARBA" id="ARBA00022692"/>
    </source>
</evidence>
<feature type="transmembrane region" description="Helical" evidence="6">
    <location>
        <begin position="203"/>
        <end position="222"/>
    </location>
</feature>
<comment type="caution">
    <text evidence="8">The sequence shown here is derived from an EMBL/GenBank/DDBJ whole genome shotgun (WGS) entry which is preliminary data.</text>
</comment>
<dbReference type="AlphaFoldDB" id="A0A9P8PYE7"/>
<feature type="transmembrane region" description="Helical" evidence="6">
    <location>
        <begin position="326"/>
        <end position="347"/>
    </location>
</feature>
<feature type="transmembrane region" description="Helical" evidence="6">
    <location>
        <begin position="176"/>
        <end position="197"/>
    </location>
</feature>
<reference evidence="8" key="1">
    <citation type="journal article" date="2021" name="Open Biol.">
        <title>Shared evolutionary footprints suggest mitochondrial oxidative damage underlies multiple complex I losses in fungi.</title>
        <authorList>
            <person name="Schikora-Tamarit M.A."/>
            <person name="Marcet-Houben M."/>
            <person name="Nosek J."/>
            <person name="Gabaldon T."/>
        </authorList>
    </citation>
    <scope>NUCLEOTIDE SEQUENCE</scope>
    <source>
        <strain evidence="8">CBS2887</strain>
    </source>
</reference>
<dbReference type="GO" id="GO:0016020">
    <property type="term" value="C:membrane"/>
    <property type="evidence" value="ECO:0007669"/>
    <property type="project" value="UniProtKB-SubCell"/>
</dbReference>
<feature type="transmembrane region" description="Helical" evidence="6">
    <location>
        <begin position="234"/>
        <end position="254"/>
    </location>
</feature>
<dbReference type="PRINTS" id="PR02047">
    <property type="entry name" value="BREFELDNASP4"/>
</dbReference>
<feature type="region of interest" description="Disordered" evidence="5">
    <location>
        <begin position="76"/>
        <end position="104"/>
    </location>
</feature>
<dbReference type="PANTHER" id="PTHR47804">
    <property type="entry name" value="60S RIBOSOMAL PROTEIN L19"/>
    <property type="match status" value="1"/>
</dbReference>
<sequence>MSAMASGSSSLGPNAASTSASTSFAVENGDHLIQPSFQKDDTNLLKKSLLSNPNFSHITQTQPTLLGSASSSYSSALTTAQNPRTSMSQLKLSELQQSNAEQDQTNKEIEDLGLTELRDGFFDPIYNKPRRVNRLCNLDYDQDHDDLFKKSQTTNNKSWVTSLTDQISENFQHYKLNYLIVSKFTISFLITLILSVIKPVSDWFGPYVTFMPMTTLIVHPVHSIGVQCEITIQSILGLALGLGWSSVTLWLSTVSEPVRLHPGGILFGGLSIGLSCMAWIKGAYVRFYYLFLYSGFVLIFTLAGGVDLRQIHDRDGGVNWRRCWDIGIPCLFGLLISLFVSSVYFPLRGDENLMRVLLETTGSVRDLLKEFCTDEQSVEGNAERVTELQKQMVDKTLELAEIFREFLTFMKFSKYSDEDLKSIRNYLNFIVGPLRVIPTPLKIRWRAQGENEYKNSSVSQGNSQPITRSNSGIFTPIPRQHFSPDQYHLKNESNYLKVMDEYFNVPLFQLVHTMIGSIDQLEKSLKKGKSKEGEPAADLEQIKTQLQSRISKIDSAYKKFTRSEYFIKDLLKNESIINIFLFLRYTRQSAVQLVNLIELVTQILQNKSNTLSFYWPNYPLKRSLRRLSKQCLQDQGSDSVYHYFETKLDVDDAFEKIYNLNTSTNQSELKQPSTTESPESTTNQPIHAIDHNDFNIHSTTNPLRLKLWRAIKLINTIETKYSVKVTFGIIFLLLPAWLFESTSWFVQYHCFWAALMFYFLLSPKNSSTWKNLRLRCFSWITGCFLGWLANQPSTSAGRSVLICVIGCSVSVWFSGMLLSGKVGHPRSSLIGLISFTVVALNNWGLVHSEVDGRRSEIWKFSWIDSLAILIGVVSSVLMNWIVWPFYAKLEIFVSVSSLLAHIGQSYQSISERYLYRDLNDDPTNLTLELANIREVRMSQSLRAVKDLLARTSTEMDLVTRFPHDGFERLLESCNLILEKIIEARMAGIYFNVNHQDAQLEKLNKELVTIRRDSVSTVIFIFYILANSFKERHTIPKYLPSTISIRKKLYDLIGEMESTSASNMQDPQIQVLELNNRLKALADSAGKSGRSTKKPGVDKSYIKTYWTEVHGMSFARAYTVIAEELENMILIAKEILGEEDIFD</sequence>
<evidence type="ECO:0000256" key="6">
    <source>
        <dbReference type="SAM" id="Phobius"/>
    </source>
</evidence>
<evidence type="ECO:0000256" key="5">
    <source>
        <dbReference type="SAM" id="MobiDB-lite"/>
    </source>
</evidence>
<keyword evidence="4 6" id="KW-0472">Membrane</keyword>
<dbReference type="EMBL" id="JAEUBG010004706">
    <property type="protein sequence ID" value="KAH3680618.1"/>
    <property type="molecule type" value="Genomic_DNA"/>
</dbReference>
<evidence type="ECO:0000313" key="8">
    <source>
        <dbReference type="EMBL" id="KAH3680618.1"/>
    </source>
</evidence>
<keyword evidence="9" id="KW-1185">Reference proteome</keyword>
<accession>A0A9P8PYE7</accession>
<feature type="compositionally biased region" description="Polar residues" evidence="5">
    <location>
        <begin position="81"/>
        <end position="103"/>
    </location>
</feature>
<reference evidence="8" key="2">
    <citation type="submission" date="2021-01" db="EMBL/GenBank/DDBJ databases">
        <authorList>
            <person name="Schikora-Tamarit M.A."/>
        </authorList>
    </citation>
    <scope>NUCLEOTIDE SEQUENCE</scope>
    <source>
        <strain evidence="8">CBS2887</strain>
    </source>
</reference>
<dbReference type="InterPro" id="IPR018820">
    <property type="entry name" value="BRE4-related_DUF2421"/>
</dbReference>
<feature type="domain" description="DUF2421" evidence="7">
    <location>
        <begin position="887"/>
        <end position="1137"/>
    </location>
</feature>
<feature type="transmembrane region" description="Helical" evidence="6">
    <location>
        <begin position="744"/>
        <end position="760"/>
    </location>
</feature>
<evidence type="ECO:0000256" key="1">
    <source>
        <dbReference type="ARBA" id="ARBA00004141"/>
    </source>
</evidence>
<dbReference type="InterPro" id="IPR023244">
    <property type="entry name" value="Brefeldin_A-sensitivity_4"/>
</dbReference>
<dbReference type="Pfam" id="PF10334">
    <property type="entry name" value="BRE4"/>
    <property type="match status" value="1"/>
</dbReference>
<keyword evidence="3 6" id="KW-1133">Transmembrane helix</keyword>
<feature type="transmembrane region" description="Helical" evidence="6">
    <location>
        <begin position="829"/>
        <end position="846"/>
    </location>
</feature>
<gene>
    <name evidence="8" type="ORF">WICPIJ_008189</name>
</gene>
<dbReference type="PANTHER" id="PTHR47804:SF3">
    <property type="entry name" value="PROTEIN BRE4"/>
    <property type="match status" value="1"/>
</dbReference>
<organism evidence="8 9">
    <name type="scientific">Wickerhamomyces pijperi</name>
    <name type="common">Yeast</name>
    <name type="synonym">Pichia pijperi</name>
    <dbReference type="NCBI Taxonomy" id="599730"/>
    <lineage>
        <taxon>Eukaryota</taxon>
        <taxon>Fungi</taxon>
        <taxon>Dikarya</taxon>
        <taxon>Ascomycota</taxon>
        <taxon>Saccharomycotina</taxon>
        <taxon>Saccharomycetes</taxon>
        <taxon>Phaffomycetales</taxon>
        <taxon>Wickerhamomycetaceae</taxon>
        <taxon>Wickerhamomyces</taxon>
    </lineage>
</organism>
<feature type="transmembrane region" description="Helical" evidence="6">
    <location>
        <begin position="287"/>
        <end position="306"/>
    </location>
</feature>
<feature type="transmembrane region" description="Helical" evidence="6">
    <location>
        <begin position="721"/>
        <end position="738"/>
    </location>
</feature>
<evidence type="ECO:0000313" key="9">
    <source>
        <dbReference type="Proteomes" id="UP000774326"/>
    </source>
</evidence>
<name>A0A9P8PYE7_WICPI</name>
<feature type="transmembrane region" description="Helical" evidence="6">
    <location>
        <begin position="260"/>
        <end position="280"/>
    </location>
</feature>